<dbReference type="Gene3D" id="1.10.10.10">
    <property type="entry name" value="Winged helix-like DNA-binding domain superfamily/Winged helix DNA-binding domain"/>
    <property type="match status" value="1"/>
</dbReference>
<dbReference type="InterPro" id="IPR038005">
    <property type="entry name" value="RX-like_CC"/>
</dbReference>
<evidence type="ECO:0000313" key="13">
    <source>
        <dbReference type="RefSeq" id="XP_027119980.2"/>
    </source>
</evidence>
<feature type="coiled-coil region" evidence="7">
    <location>
        <begin position="258"/>
        <end position="285"/>
    </location>
</feature>
<dbReference type="GeneID" id="113736952"/>
<keyword evidence="6" id="KW-0067">ATP-binding</keyword>
<dbReference type="Pfam" id="PF18052">
    <property type="entry name" value="Rx_N"/>
    <property type="match status" value="1"/>
</dbReference>
<feature type="domain" description="Disease resistance protein winged helix" evidence="10">
    <location>
        <begin position="441"/>
        <end position="511"/>
    </location>
</feature>
<reference evidence="13" key="2">
    <citation type="submission" date="2025-08" db="UniProtKB">
        <authorList>
            <consortium name="RefSeq"/>
        </authorList>
    </citation>
    <scope>IDENTIFICATION</scope>
    <source>
        <tissue evidence="13">Leaves</tissue>
    </source>
</reference>
<evidence type="ECO:0000256" key="4">
    <source>
        <dbReference type="ARBA" id="ARBA00022741"/>
    </source>
</evidence>
<evidence type="ECO:0000256" key="1">
    <source>
        <dbReference type="ARBA" id="ARBA00008894"/>
    </source>
</evidence>
<dbReference type="RefSeq" id="XP_027119980.2">
    <property type="nucleotide sequence ID" value="XM_027264179.2"/>
</dbReference>
<dbReference type="Gene3D" id="1.20.5.4130">
    <property type="match status" value="1"/>
</dbReference>
<evidence type="ECO:0000256" key="3">
    <source>
        <dbReference type="ARBA" id="ARBA00022737"/>
    </source>
</evidence>
<dbReference type="InterPro" id="IPR002182">
    <property type="entry name" value="NB-ARC"/>
</dbReference>
<dbReference type="SUPFAM" id="SSF52058">
    <property type="entry name" value="L domain-like"/>
    <property type="match status" value="1"/>
</dbReference>
<evidence type="ECO:0000259" key="8">
    <source>
        <dbReference type="Pfam" id="PF00931"/>
    </source>
</evidence>
<feature type="domain" description="Disease resistance R13L4/SHOC-2-like LRR" evidence="11">
    <location>
        <begin position="558"/>
        <end position="842"/>
    </location>
</feature>
<dbReference type="OrthoDB" id="646178at2759"/>
<dbReference type="GO" id="GO:0005524">
    <property type="term" value="F:ATP binding"/>
    <property type="evidence" value="ECO:0007669"/>
    <property type="project" value="UniProtKB-KW"/>
</dbReference>
<feature type="domain" description="NB-ARC" evidence="8">
    <location>
        <begin position="202"/>
        <end position="358"/>
    </location>
</feature>
<dbReference type="InterPro" id="IPR044974">
    <property type="entry name" value="Disease_R_plants"/>
</dbReference>
<name>A0A6P6WX33_COFAR</name>
<evidence type="ECO:0000256" key="7">
    <source>
        <dbReference type="SAM" id="Coils"/>
    </source>
</evidence>
<comment type="similarity">
    <text evidence="1">Belongs to the disease resistance NB-LRR family.</text>
</comment>
<dbReference type="CDD" id="cd14798">
    <property type="entry name" value="RX-CC_like"/>
    <property type="match status" value="1"/>
</dbReference>
<dbReference type="PANTHER" id="PTHR23155:SF1193">
    <property type="entry name" value="DISEASE RESISTANCE PROTEIN RPP13-RELATED"/>
    <property type="match status" value="1"/>
</dbReference>
<accession>A0A6P6WX33</accession>
<sequence>MEKPAEVAVGFVLQNLVQLIDENRRLIGGNYGKISDLQDGLRLLKAFMADYNEKHDNSGTLMELAEDIRHLVFEVEDLLETYIMEETLYKNKNTLSQVVSAKNHLENLRKIGETVQKLSTQVKQTYKENKDFGVPALGRKGMARHNSIDEHNQIGDNEGADRIIGFTDATDEVLKLLGGQKLVLGKSEAEEQTPSGAEQHGESKQLEVVAIHGMLGLGKTTLAKKVLNDPRIHHHFFTRIFVRVSNVYNKQEVLFSILSAFTENIKDQNLSMKELEDKVKETLKNKYLIVIDDVWATKAWDDLKKVFPDNNKGSRVLITTQLEPVAKYVTTKTEPYKLRYMNDDEAENLLRTKVFNDNKCPKELLSLEQKILARCKGLPLAIVVTAGILWNHPRDPTWWDDVLHGVVELLGDGQRIIDVVIRRSYDNLHPILKLCFLYLGVFPKDLEIRASKLLQLWIAEGFIPEFEKASKEKIAEACLRELVGRNLVTVEQRTLSGRIKTCHIQDMLRDFCKNIAKAEGLFQETQVRASSSSSARRLFCNNSQFSQYVWEKQPAEKARSFLSFGRDEIKLDPNLSLDDVFKHFKLLRVLDILSVKLLTVHLPKKLSNLVLLKFIAINWEIEILPKIMSSLLNLETLIVHTVSPTLDIQADIWAMTKLRHLITNSSMSLPRCQEQSTISENLQTLSVVSPESLTDEVLKRATNLKKLGISGNLGTLMKAKGESNLFDHLCELNFLERLKLCSNDVNSKLLALPQPHKFPKRLTKLSLQNTSLGWDQMSILGKLQYLEVLKLKDYAFTGEDWQTEEGGFRSLKVLFIGATDLKCWEAQATDFPELRRLILRQCKQLRRIPPDFVDMKKLEAIHLEHTTGSVISSARRIRQLQIDMLQRQNLNDKKTTPTRINVYPPEY</sequence>
<dbReference type="Pfam" id="PF00931">
    <property type="entry name" value="NB-ARC"/>
    <property type="match status" value="1"/>
</dbReference>
<evidence type="ECO:0000259" key="11">
    <source>
        <dbReference type="Pfam" id="PF23598"/>
    </source>
</evidence>
<dbReference type="Proteomes" id="UP001652660">
    <property type="component" value="Chromosome 3e"/>
</dbReference>
<evidence type="ECO:0000259" key="9">
    <source>
        <dbReference type="Pfam" id="PF18052"/>
    </source>
</evidence>
<evidence type="ECO:0000256" key="6">
    <source>
        <dbReference type="ARBA" id="ARBA00022840"/>
    </source>
</evidence>
<dbReference type="InterPro" id="IPR055414">
    <property type="entry name" value="LRR_R13L4/SHOC2-like"/>
</dbReference>
<proteinExistence type="inferred from homology"/>
<gene>
    <name evidence="13" type="primary">LOC113736952</name>
</gene>
<dbReference type="Pfam" id="PF23559">
    <property type="entry name" value="WHD_DRP"/>
    <property type="match status" value="1"/>
</dbReference>
<dbReference type="InterPro" id="IPR032675">
    <property type="entry name" value="LRR_dom_sf"/>
</dbReference>
<dbReference type="InterPro" id="IPR027417">
    <property type="entry name" value="P-loop_NTPase"/>
</dbReference>
<dbReference type="InterPro" id="IPR036388">
    <property type="entry name" value="WH-like_DNA-bd_sf"/>
</dbReference>
<dbReference type="Gene3D" id="1.10.8.430">
    <property type="entry name" value="Helical domain of apoptotic protease-activating factors"/>
    <property type="match status" value="1"/>
</dbReference>
<reference evidence="12" key="1">
    <citation type="journal article" date="2025" name="Foods">
        <title>Unveiling the Microbial Signatures of Arabica Coffee Cherries: Insights into Ripeness Specific Diversity, Functional Traits, and Implications for Quality and Safety.</title>
        <authorList>
            <consortium name="RefSeq"/>
            <person name="Tenea G.N."/>
            <person name="Cifuentes V."/>
            <person name="Reyes P."/>
            <person name="Cevallos-Vallejos M."/>
        </authorList>
    </citation>
    <scope>NUCLEOTIDE SEQUENCE [LARGE SCALE GENOMIC DNA]</scope>
</reference>
<keyword evidence="2" id="KW-0433">Leucine-rich repeat</keyword>
<keyword evidence="5" id="KW-0611">Plant defense</keyword>
<evidence type="ECO:0000259" key="10">
    <source>
        <dbReference type="Pfam" id="PF23559"/>
    </source>
</evidence>
<feature type="domain" description="Disease resistance N-terminal" evidence="9">
    <location>
        <begin position="8"/>
        <end position="92"/>
    </location>
</feature>
<keyword evidence="3" id="KW-0677">Repeat</keyword>
<evidence type="ECO:0000256" key="2">
    <source>
        <dbReference type="ARBA" id="ARBA00022614"/>
    </source>
</evidence>
<dbReference type="AlphaFoldDB" id="A0A6P6WX33"/>
<evidence type="ECO:0000313" key="12">
    <source>
        <dbReference type="Proteomes" id="UP001652660"/>
    </source>
</evidence>
<dbReference type="SUPFAM" id="SSF52540">
    <property type="entry name" value="P-loop containing nucleoside triphosphate hydrolases"/>
    <property type="match status" value="1"/>
</dbReference>
<dbReference type="InterPro" id="IPR041118">
    <property type="entry name" value="Rx_N"/>
</dbReference>
<dbReference type="InterPro" id="IPR058922">
    <property type="entry name" value="WHD_DRP"/>
</dbReference>
<dbReference type="Gene3D" id="3.40.50.300">
    <property type="entry name" value="P-loop containing nucleotide triphosphate hydrolases"/>
    <property type="match status" value="1"/>
</dbReference>
<keyword evidence="4" id="KW-0547">Nucleotide-binding</keyword>
<protein>
    <submittedName>
        <fullName evidence="13">Late blight resistance protein homolog R1A-3</fullName>
    </submittedName>
</protein>
<dbReference type="Gene3D" id="3.80.10.10">
    <property type="entry name" value="Ribonuclease Inhibitor"/>
    <property type="match status" value="1"/>
</dbReference>
<keyword evidence="7" id="KW-0175">Coiled coil</keyword>
<dbReference type="PANTHER" id="PTHR23155">
    <property type="entry name" value="DISEASE RESISTANCE PROTEIN RP"/>
    <property type="match status" value="1"/>
</dbReference>
<dbReference type="InterPro" id="IPR042197">
    <property type="entry name" value="Apaf_helical"/>
</dbReference>
<dbReference type="PRINTS" id="PR00364">
    <property type="entry name" value="DISEASERSIST"/>
</dbReference>
<keyword evidence="12" id="KW-1185">Reference proteome</keyword>
<organism evidence="12 13">
    <name type="scientific">Coffea arabica</name>
    <name type="common">Arabian coffee</name>
    <dbReference type="NCBI Taxonomy" id="13443"/>
    <lineage>
        <taxon>Eukaryota</taxon>
        <taxon>Viridiplantae</taxon>
        <taxon>Streptophyta</taxon>
        <taxon>Embryophyta</taxon>
        <taxon>Tracheophyta</taxon>
        <taxon>Spermatophyta</taxon>
        <taxon>Magnoliopsida</taxon>
        <taxon>eudicotyledons</taxon>
        <taxon>Gunneridae</taxon>
        <taxon>Pentapetalae</taxon>
        <taxon>asterids</taxon>
        <taxon>lamiids</taxon>
        <taxon>Gentianales</taxon>
        <taxon>Rubiaceae</taxon>
        <taxon>Ixoroideae</taxon>
        <taxon>Gardenieae complex</taxon>
        <taxon>Bertiereae - Coffeeae clade</taxon>
        <taxon>Coffeeae</taxon>
        <taxon>Coffea</taxon>
    </lineage>
</organism>
<evidence type="ECO:0000256" key="5">
    <source>
        <dbReference type="ARBA" id="ARBA00022821"/>
    </source>
</evidence>
<dbReference type="GO" id="GO:0043531">
    <property type="term" value="F:ADP binding"/>
    <property type="evidence" value="ECO:0007669"/>
    <property type="project" value="InterPro"/>
</dbReference>
<dbReference type="GO" id="GO:0098542">
    <property type="term" value="P:defense response to other organism"/>
    <property type="evidence" value="ECO:0007669"/>
    <property type="project" value="TreeGrafter"/>
</dbReference>
<dbReference type="Pfam" id="PF23598">
    <property type="entry name" value="LRR_14"/>
    <property type="match status" value="1"/>
</dbReference>